<evidence type="ECO:0000256" key="2">
    <source>
        <dbReference type="ARBA" id="ARBA00023315"/>
    </source>
</evidence>
<dbReference type="Proteomes" id="UP000824229">
    <property type="component" value="Unassembled WGS sequence"/>
</dbReference>
<keyword evidence="1" id="KW-0808">Transferase</keyword>
<reference evidence="4" key="2">
    <citation type="submission" date="2021-04" db="EMBL/GenBank/DDBJ databases">
        <authorList>
            <person name="Gilroy R."/>
        </authorList>
    </citation>
    <scope>NUCLEOTIDE SEQUENCE</scope>
    <source>
        <strain evidence="4">B5-657</strain>
    </source>
</reference>
<dbReference type="InterPro" id="IPR000182">
    <property type="entry name" value="GNAT_dom"/>
</dbReference>
<evidence type="ECO:0000313" key="5">
    <source>
        <dbReference type="Proteomes" id="UP000824229"/>
    </source>
</evidence>
<protein>
    <submittedName>
        <fullName evidence="4">GNAT family N-acetyltransferase</fullName>
    </submittedName>
</protein>
<dbReference type="EMBL" id="JAHLFQ010000003">
    <property type="protein sequence ID" value="MBU3803154.1"/>
    <property type="molecule type" value="Genomic_DNA"/>
</dbReference>
<comment type="caution">
    <text evidence="4">The sequence shown here is derived from an EMBL/GenBank/DDBJ whole genome shotgun (WGS) entry which is preliminary data.</text>
</comment>
<evidence type="ECO:0000313" key="4">
    <source>
        <dbReference type="EMBL" id="MBU3803154.1"/>
    </source>
</evidence>
<dbReference type="PROSITE" id="PS51186">
    <property type="entry name" value="GNAT"/>
    <property type="match status" value="1"/>
</dbReference>
<evidence type="ECO:0000259" key="3">
    <source>
        <dbReference type="PROSITE" id="PS51186"/>
    </source>
</evidence>
<dbReference type="GO" id="GO:0008080">
    <property type="term" value="F:N-acetyltransferase activity"/>
    <property type="evidence" value="ECO:0007669"/>
    <property type="project" value="UniProtKB-ARBA"/>
</dbReference>
<proteinExistence type="predicted"/>
<dbReference type="Pfam" id="PF13508">
    <property type="entry name" value="Acetyltransf_7"/>
    <property type="match status" value="1"/>
</dbReference>
<dbReference type="InterPro" id="IPR051635">
    <property type="entry name" value="SNAT-like"/>
</dbReference>
<dbReference type="CDD" id="cd04301">
    <property type="entry name" value="NAT_SF"/>
    <property type="match status" value="1"/>
</dbReference>
<feature type="domain" description="N-acetyltransferase" evidence="3">
    <location>
        <begin position="1"/>
        <end position="158"/>
    </location>
</feature>
<accession>A0A9E2K747</accession>
<evidence type="ECO:0000256" key="1">
    <source>
        <dbReference type="ARBA" id="ARBA00022679"/>
    </source>
</evidence>
<feature type="non-terminal residue" evidence="4">
    <location>
        <position position="158"/>
    </location>
</feature>
<reference evidence="4" key="1">
    <citation type="journal article" date="2021" name="PeerJ">
        <title>Extensive microbial diversity within the chicken gut microbiome revealed by metagenomics and culture.</title>
        <authorList>
            <person name="Gilroy R."/>
            <person name="Ravi A."/>
            <person name="Getino M."/>
            <person name="Pursley I."/>
            <person name="Horton D.L."/>
            <person name="Alikhan N.F."/>
            <person name="Baker D."/>
            <person name="Gharbi K."/>
            <person name="Hall N."/>
            <person name="Watson M."/>
            <person name="Adriaenssens E.M."/>
            <person name="Foster-Nyarko E."/>
            <person name="Jarju S."/>
            <person name="Secka A."/>
            <person name="Antonio M."/>
            <person name="Oren A."/>
            <person name="Chaudhuri R.R."/>
            <person name="La Ragione R."/>
            <person name="Hildebrand F."/>
            <person name="Pallen M.J."/>
        </authorList>
    </citation>
    <scope>NUCLEOTIDE SEQUENCE</scope>
    <source>
        <strain evidence="4">B5-657</strain>
    </source>
</reference>
<dbReference type="Gene3D" id="3.40.630.30">
    <property type="match status" value="1"/>
</dbReference>
<sequence length="158" mass="17637">MIIRQAVLNDSEAIARIEALCFPAAEAASKAILIKRLETFPTSFFVAEINGQIVGFINGAITQTPELLDELYSDVNLHQEDGAYQTVFGLDVHPDYQHQGIASKLMQHMIHMTKLRQKKGIILTCKSHLIPFYESFGYIHQGQANSNHGGATWHSMLL</sequence>
<dbReference type="InterPro" id="IPR016181">
    <property type="entry name" value="Acyl_CoA_acyltransferase"/>
</dbReference>
<name>A0A9E2K747_9FIRM</name>
<gene>
    <name evidence="4" type="ORF">H9872_00120</name>
</gene>
<keyword evidence="2" id="KW-0012">Acyltransferase</keyword>
<organism evidence="4 5">
    <name type="scientific">Candidatus Cellulosilyticum pullistercoris</name>
    <dbReference type="NCBI Taxonomy" id="2838521"/>
    <lineage>
        <taxon>Bacteria</taxon>
        <taxon>Bacillati</taxon>
        <taxon>Bacillota</taxon>
        <taxon>Clostridia</taxon>
        <taxon>Lachnospirales</taxon>
        <taxon>Cellulosilyticaceae</taxon>
        <taxon>Cellulosilyticum</taxon>
    </lineage>
</organism>
<dbReference type="PANTHER" id="PTHR10908:SF0">
    <property type="entry name" value="SEROTONIN N-ACETYLTRANSFERASE"/>
    <property type="match status" value="1"/>
</dbReference>
<dbReference type="PANTHER" id="PTHR10908">
    <property type="entry name" value="SEROTONIN N-ACETYLTRANSFERASE"/>
    <property type="match status" value="1"/>
</dbReference>
<dbReference type="SUPFAM" id="SSF55729">
    <property type="entry name" value="Acyl-CoA N-acyltransferases (Nat)"/>
    <property type="match status" value="1"/>
</dbReference>
<dbReference type="AlphaFoldDB" id="A0A9E2K747"/>